<dbReference type="Gene3D" id="3.50.50.60">
    <property type="entry name" value="FAD/NAD(P)-binding domain"/>
    <property type="match status" value="1"/>
</dbReference>
<dbReference type="Pfam" id="PF01593">
    <property type="entry name" value="Amino_oxidase"/>
    <property type="match status" value="1"/>
</dbReference>
<feature type="domain" description="Amine oxidase" evidence="1">
    <location>
        <begin position="12"/>
        <end position="400"/>
    </location>
</feature>
<evidence type="ECO:0000313" key="2">
    <source>
        <dbReference type="EMBL" id="MVZ99019.1"/>
    </source>
</evidence>
<dbReference type="RefSeq" id="WP_151590234.1">
    <property type="nucleotide sequence ID" value="NZ_WBMS02000001.1"/>
</dbReference>
<dbReference type="Proteomes" id="UP000462055">
    <property type="component" value="Unassembled WGS sequence"/>
</dbReference>
<dbReference type="PANTHER" id="PTHR42841">
    <property type="entry name" value="AMINE OXIDASE"/>
    <property type="match status" value="1"/>
</dbReference>
<evidence type="ECO:0000259" key="1">
    <source>
        <dbReference type="Pfam" id="PF01593"/>
    </source>
</evidence>
<comment type="caution">
    <text evidence="2">The sequence shown here is derived from an EMBL/GenBank/DDBJ whole genome shotgun (WGS) entry which is preliminary data.</text>
</comment>
<dbReference type="InterPro" id="IPR036188">
    <property type="entry name" value="FAD/NAD-bd_sf"/>
</dbReference>
<dbReference type="GO" id="GO:0016491">
    <property type="term" value="F:oxidoreductase activity"/>
    <property type="evidence" value="ECO:0007669"/>
    <property type="project" value="InterPro"/>
</dbReference>
<dbReference type="AlphaFoldDB" id="A0A6I4M1I8"/>
<dbReference type="SUPFAM" id="SSF51905">
    <property type="entry name" value="FAD/NAD(P)-binding domain"/>
    <property type="match status" value="1"/>
</dbReference>
<protein>
    <submittedName>
        <fullName evidence="2">FAD-dependent oxidoreductase</fullName>
    </submittedName>
</protein>
<accession>A0A6I4M1I8</accession>
<dbReference type="InterPro" id="IPR002937">
    <property type="entry name" value="Amino_oxidase"/>
</dbReference>
<gene>
    <name evidence="2" type="ORF">F8568_001175</name>
</gene>
<name>A0A6I4M1I8_9ACTN</name>
<sequence>MAEDVVIVGAGLAGLACAVRLHERGVPVRVLEASDGVGGRVRTDLVDGFRLDRGFQVFNTGYPEAARLLDLEALDLRPFSSGLLVVHGRQRERVMLPWRHPEHALSGVFARVGTPADKAALAAMTVRDMAASGSWLRDGPDRRTRDELRVRGMSDEMIEGLMRPFMAGVLLERELETSSRFFHLVWRSFARGTLCVPALGMGRIPEQLAGRLPAGTISLNTAVQEIVDGGVRISGGGTVRASAVVVATDPRRAAALLPEIEAPAMRDVTTFYHSAPASPLGEPIQIIDADAVITDTLVLTDAAPGYSSDGRALISTSVLGTGIDEARVLDRLGEIYGGTSGWRLVAEYPIVGALPAMPPPLRMRRPVRLGAGRYVCGDHRDTGSIQGALVSGRRAAQAVLADAARLSGAALHPA</sequence>
<dbReference type="EMBL" id="WBMS02000001">
    <property type="protein sequence ID" value="MVZ99019.1"/>
    <property type="molecule type" value="Genomic_DNA"/>
</dbReference>
<organism evidence="2 3">
    <name type="scientific">Actinomadura physcomitrii</name>
    <dbReference type="NCBI Taxonomy" id="2650748"/>
    <lineage>
        <taxon>Bacteria</taxon>
        <taxon>Bacillati</taxon>
        <taxon>Actinomycetota</taxon>
        <taxon>Actinomycetes</taxon>
        <taxon>Streptosporangiales</taxon>
        <taxon>Thermomonosporaceae</taxon>
        <taxon>Actinomadura</taxon>
    </lineage>
</organism>
<reference evidence="2" key="1">
    <citation type="submission" date="2019-12" db="EMBL/GenBank/DDBJ databases">
        <title>Actinomadura physcomitrii sp. nov., a novel actinomycete isolated from moss [Physcomitrium sphaericum (Ludw) Fuernr].</title>
        <authorList>
            <person name="Zhuang X."/>
        </authorList>
    </citation>
    <scope>NUCLEOTIDE SEQUENCE [LARGE SCALE GENOMIC DNA]</scope>
    <source>
        <strain evidence="2">LD22</strain>
    </source>
</reference>
<evidence type="ECO:0000313" key="3">
    <source>
        <dbReference type="Proteomes" id="UP000462055"/>
    </source>
</evidence>
<proteinExistence type="predicted"/>
<keyword evidence="3" id="KW-1185">Reference proteome</keyword>